<accession>A0A4Y9ZKF6</accession>
<reference evidence="1 2" key="1">
    <citation type="submission" date="2019-02" db="EMBL/GenBank/DDBJ databases">
        <title>Genome sequencing of the rare red list fungi Hericium alpestre (H. flagellum).</title>
        <authorList>
            <person name="Buettner E."/>
            <person name="Kellner H."/>
        </authorList>
    </citation>
    <scope>NUCLEOTIDE SEQUENCE [LARGE SCALE GENOMIC DNA]</scope>
    <source>
        <strain evidence="1 2">DSM 108284</strain>
    </source>
</reference>
<organism evidence="1 2">
    <name type="scientific">Hericium alpestre</name>
    <dbReference type="NCBI Taxonomy" id="135208"/>
    <lineage>
        <taxon>Eukaryota</taxon>
        <taxon>Fungi</taxon>
        <taxon>Dikarya</taxon>
        <taxon>Basidiomycota</taxon>
        <taxon>Agaricomycotina</taxon>
        <taxon>Agaricomycetes</taxon>
        <taxon>Russulales</taxon>
        <taxon>Hericiaceae</taxon>
        <taxon>Hericium</taxon>
    </lineage>
</organism>
<protein>
    <submittedName>
        <fullName evidence="1">Uncharacterized protein</fullName>
    </submittedName>
</protein>
<keyword evidence="2" id="KW-1185">Reference proteome</keyword>
<comment type="caution">
    <text evidence="1">The sequence shown here is derived from an EMBL/GenBank/DDBJ whole genome shotgun (WGS) entry which is preliminary data.</text>
</comment>
<name>A0A4Y9ZKF6_9AGAM</name>
<dbReference type="Proteomes" id="UP000298061">
    <property type="component" value="Unassembled WGS sequence"/>
</dbReference>
<sequence>MDTSTLLEEEDKLFWTPGYGEDKLDPNDNKTIAIIRKVYNAQEMAIQDFLKKQKEGKINT</sequence>
<dbReference type="EMBL" id="SFCI01002123">
    <property type="protein sequence ID" value="TFY74373.1"/>
    <property type="molecule type" value="Genomic_DNA"/>
</dbReference>
<gene>
    <name evidence="1" type="ORF">EWM64_g9639</name>
</gene>
<evidence type="ECO:0000313" key="1">
    <source>
        <dbReference type="EMBL" id="TFY74373.1"/>
    </source>
</evidence>
<proteinExistence type="predicted"/>
<evidence type="ECO:0000313" key="2">
    <source>
        <dbReference type="Proteomes" id="UP000298061"/>
    </source>
</evidence>
<dbReference type="AlphaFoldDB" id="A0A4Y9ZKF6"/>